<dbReference type="GO" id="GO:0008270">
    <property type="term" value="F:zinc ion binding"/>
    <property type="evidence" value="ECO:0007669"/>
    <property type="project" value="UniProtKB-KW"/>
</dbReference>
<evidence type="ECO:0008006" key="9">
    <source>
        <dbReference type="Google" id="ProtNLM"/>
    </source>
</evidence>
<evidence type="ECO:0000313" key="8">
    <source>
        <dbReference type="Proteomes" id="UP001634394"/>
    </source>
</evidence>
<dbReference type="Gene3D" id="1.10.246.120">
    <property type="match status" value="1"/>
</dbReference>
<feature type="domain" description="VPS9" evidence="6">
    <location>
        <begin position="227"/>
        <end position="370"/>
    </location>
</feature>
<dbReference type="Pfam" id="PF18151">
    <property type="entry name" value="DUF5601"/>
    <property type="match status" value="1"/>
</dbReference>
<evidence type="ECO:0000259" key="6">
    <source>
        <dbReference type="PROSITE" id="PS51205"/>
    </source>
</evidence>
<evidence type="ECO:0000256" key="1">
    <source>
        <dbReference type="ARBA" id="ARBA00022723"/>
    </source>
</evidence>
<evidence type="ECO:0000256" key="2">
    <source>
        <dbReference type="ARBA" id="ARBA00022771"/>
    </source>
</evidence>
<evidence type="ECO:0000256" key="4">
    <source>
        <dbReference type="SAM" id="MobiDB-lite"/>
    </source>
</evidence>
<keyword evidence="8" id="KW-1185">Reference proteome</keyword>
<dbReference type="PROSITE" id="PS51205">
    <property type="entry name" value="VPS9"/>
    <property type="match status" value="1"/>
</dbReference>
<name>A0ABD3VB15_SINWO</name>
<keyword evidence="2" id="KW-0863">Zinc-finger</keyword>
<dbReference type="SUPFAM" id="SSF109993">
    <property type="entry name" value="VPS9 domain"/>
    <property type="match status" value="1"/>
</dbReference>
<dbReference type="AlphaFoldDB" id="A0ABD3VB15"/>
<dbReference type="Proteomes" id="UP001634394">
    <property type="component" value="Unassembled WGS sequence"/>
</dbReference>
<dbReference type="InterPro" id="IPR045046">
    <property type="entry name" value="Vps9-like"/>
</dbReference>
<comment type="caution">
    <text evidence="7">The sequence shown here is derived from an EMBL/GenBank/DDBJ whole genome shotgun (WGS) entry which is preliminary data.</text>
</comment>
<dbReference type="InterPro" id="IPR037191">
    <property type="entry name" value="VPS9_dom_sf"/>
</dbReference>
<evidence type="ECO:0000313" key="7">
    <source>
        <dbReference type="EMBL" id="KAL3858211.1"/>
    </source>
</evidence>
<keyword evidence="1" id="KW-0479">Metal-binding</keyword>
<dbReference type="SMART" id="SM00167">
    <property type="entry name" value="VPS9"/>
    <property type="match status" value="1"/>
</dbReference>
<protein>
    <recommendedName>
        <fullName evidence="9">Rab5 GDP/GTP exchange factor</fullName>
    </recommendedName>
</protein>
<gene>
    <name evidence="7" type="ORF">ACJMK2_012810</name>
</gene>
<dbReference type="EMBL" id="JBJQND010000013">
    <property type="protein sequence ID" value="KAL3858208.1"/>
    <property type="molecule type" value="Genomic_DNA"/>
</dbReference>
<dbReference type="PANTHER" id="PTHR23101">
    <property type="entry name" value="RAB GDP/GTP EXCHANGE FACTOR"/>
    <property type="match status" value="1"/>
</dbReference>
<keyword evidence="3" id="KW-0862">Zinc</keyword>
<evidence type="ECO:0000256" key="3">
    <source>
        <dbReference type="ARBA" id="ARBA00022833"/>
    </source>
</evidence>
<accession>A0ABD3VB15</accession>
<dbReference type="InterPro" id="IPR041545">
    <property type="entry name" value="DUF5601"/>
</dbReference>
<feature type="compositionally biased region" description="Basic and acidic residues" evidence="4">
    <location>
        <begin position="102"/>
        <end position="117"/>
    </location>
</feature>
<dbReference type="InterPro" id="IPR003123">
    <property type="entry name" value="VPS9"/>
</dbReference>
<dbReference type="Pfam" id="PF01754">
    <property type="entry name" value="zf-A20"/>
    <property type="match status" value="1"/>
</dbReference>
<feature type="region of interest" description="Disordered" evidence="4">
    <location>
        <begin position="83"/>
        <end position="117"/>
    </location>
</feature>
<dbReference type="PANTHER" id="PTHR23101:SF122">
    <property type="entry name" value="RABAPTIN-5-ASSOCIATED EXCHANGE FACTOR FOR RAB5"/>
    <property type="match status" value="1"/>
</dbReference>
<dbReference type="Pfam" id="PF02204">
    <property type="entry name" value="VPS9"/>
    <property type="match status" value="1"/>
</dbReference>
<feature type="domain" description="A20-type" evidence="5">
    <location>
        <begin position="14"/>
        <end position="48"/>
    </location>
</feature>
<dbReference type="EMBL" id="JBJQND010000013">
    <property type="protein sequence ID" value="KAL3858209.1"/>
    <property type="molecule type" value="Genomic_DNA"/>
</dbReference>
<dbReference type="Gene3D" id="1.20.1050.80">
    <property type="entry name" value="VPS9 domain"/>
    <property type="match status" value="1"/>
</dbReference>
<sequence>MTTTQKTVKKIHVVESDLLCKNGCGFYGNVAWQGFCSKCYREVYQNAKQAQMEHDAAREGKLKQKPVGLDVVAPLFSKFEEKKTQQTNKRAKTVRSIFRKTSSKDAQSDQAPVRKEPYQANVEISQARSELMESMKQLKRPAAQDFIKCTQNIIDRLLQCSDQGNSGQEMAEHMQDFYQGMADRMSTNLLYKEMSAELSETLLDRAEKYMMVKLYGNIFCPPTTDDEQKDLKTQTQIRNLHWVTAQQLDTPINEQDPQVRNLVDQAITEIIEMNSKKAPQDKLASIVQCSKNIFAMLQLSKSGPTNADDFLPALIYIVLKANPPLLQSNIQYITRFSNPMRLMSGEAGYFFTNLCCAVAFIENITADSLSLSPEEFDRYMSGEALPPHAGNKYMCEGLRLMYENLKTFAELQQRQEKVMSEALQLQQDMKEFKESFKQEVQNVLQRTPLIIKPRKVKVQIDADSDVLEELPPPLLPQPVVAQTLSVADGNLVQNDGELVVEVNAN</sequence>
<dbReference type="SUPFAM" id="SSF57716">
    <property type="entry name" value="Glucocorticoid receptor-like (DNA-binding domain)"/>
    <property type="match status" value="1"/>
</dbReference>
<dbReference type="SMART" id="SM00259">
    <property type="entry name" value="ZnF_A20"/>
    <property type="match status" value="1"/>
</dbReference>
<organism evidence="7 8">
    <name type="scientific">Sinanodonta woodiana</name>
    <name type="common">Chinese pond mussel</name>
    <name type="synonym">Anodonta woodiana</name>
    <dbReference type="NCBI Taxonomy" id="1069815"/>
    <lineage>
        <taxon>Eukaryota</taxon>
        <taxon>Metazoa</taxon>
        <taxon>Spiralia</taxon>
        <taxon>Lophotrochozoa</taxon>
        <taxon>Mollusca</taxon>
        <taxon>Bivalvia</taxon>
        <taxon>Autobranchia</taxon>
        <taxon>Heteroconchia</taxon>
        <taxon>Palaeoheterodonta</taxon>
        <taxon>Unionida</taxon>
        <taxon>Unionoidea</taxon>
        <taxon>Unionidae</taxon>
        <taxon>Unioninae</taxon>
        <taxon>Sinanodonta</taxon>
    </lineage>
</organism>
<dbReference type="Gene3D" id="1.20.5.4770">
    <property type="match status" value="1"/>
</dbReference>
<dbReference type="EMBL" id="JBJQND010000013">
    <property type="protein sequence ID" value="KAL3858210.1"/>
    <property type="molecule type" value="Genomic_DNA"/>
</dbReference>
<dbReference type="EMBL" id="JBJQND010000013">
    <property type="protein sequence ID" value="KAL3858211.1"/>
    <property type="molecule type" value="Genomic_DNA"/>
</dbReference>
<dbReference type="InterPro" id="IPR002653">
    <property type="entry name" value="Znf_A20"/>
</dbReference>
<dbReference type="PROSITE" id="PS51036">
    <property type="entry name" value="ZF_A20"/>
    <property type="match status" value="1"/>
</dbReference>
<reference evidence="7 8" key="1">
    <citation type="submission" date="2024-11" db="EMBL/GenBank/DDBJ databases">
        <title>Chromosome-level genome assembly of the freshwater bivalve Anodonta woodiana.</title>
        <authorList>
            <person name="Chen X."/>
        </authorList>
    </citation>
    <scope>NUCLEOTIDE SEQUENCE [LARGE SCALE GENOMIC DNA]</scope>
    <source>
        <strain evidence="7">MN2024</strain>
        <tissue evidence="7">Gills</tissue>
    </source>
</reference>
<proteinExistence type="predicted"/>
<evidence type="ECO:0000259" key="5">
    <source>
        <dbReference type="PROSITE" id="PS51036"/>
    </source>
</evidence>